<accession>A0A016VP30</accession>
<gene>
    <name evidence="2" type="primary">Acey_s0007.g3442</name>
    <name evidence="2" type="ORF">Y032_0007g3442</name>
</gene>
<proteinExistence type="predicted"/>
<name>A0A016VP30_9BILA</name>
<evidence type="ECO:0000313" key="2">
    <source>
        <dbReference type="EMBL" id="EYC28807.1"/>
    </source>
</evidence>
<comment type="caution">
    <text evidence="2">The sequence shown here is derived from an EMBL/GenBank/DDBJ whole genome shotgun (WGS) entry which is preliminary data.</text>
</comment>
<dbReference type="Proteomes" id="UP000024635">
    <property type="component" value="Unassembled WGS sequence"/>
</dbReference>
<dbReference type="InterPro" id="IPR036047">
    <property type="entry name" value="F-box-like_dom_sf"/>
</dbReference>
<evidence type="ECO:0000259" key="1">
    <source>
        <dbReference type="Pfam" id="PF00646"/>
    </source>
</evidence>
<dbReference type="Pfam" id="PF00646">
    <property type="entry name" value="F-box"/>
    <property type="match status" value="1"/>
</dbReference>
<sequence>MEDGGYHMMDFELDIFDSKFTYWSELPSHLKIQILRYLPYPTLRNFMFLSKECWALATNFKAEAYAVYLDEMAFISELQDIPCPEKSMDLFVYYIPPESRGIPNSHKIYQLSFVEDEGGGCLVKRIRKKRPNGASEGVRYSNETYFSASMRVFFQLTKFIEAEELAIEMHTMSPEVERVLRELPRTTSLSCKSFLIRTEDKALPPLLLPFITPGCKLAVYSFPFPEPGDIFMDTVFFESEVLRAAPSFDTEALTGVTEEQLLLLRGHTLCMKAPHISSKGINGILRAGS</sequence>
<evidence type="ECO:0000313" key="3">
    <source>
        <dbReference type="Proteomes" id="UP000024635"/>
    </source>
</evidence>
<dbReference type="SUPFAM" id="SSF81383">
    <property type="entry name" value="F-box domain"/>
    <property type="match status" value="1"/>
</dbReference>
<dbReference type="InterPro" id="IPR001810">
    <property type="entry name" value="F-box_dom"/>
</dbReference>
<protein>
    <recommendedName>
        <fullName evidence="1">F-box domain-containing protein</fullName>
    </recommendedName>
</protein>
<dbReference type="EMBL" id="JARK01001343">
    <property type="protein sequence ID" value="EYC28807.1"/>
    <property type="molecule type" value="Genomic_DNA"/>
</dbReference>
<dbReference type="OrthoDB" id="5838623at2759"/>
<feature type="domain" description="F-box" evidence="1">
    <location>
        <begin position="23"/>
        <end position="52"/>
    </location>
</feature>
<dbReference type="AlphaFoldDB" id="A0A016VP30"/>
<reference evidence="3" key="1">
    <citation type="journal article" date="2015" name="Nat. Genet.">
        <title>The genome and transcriptome of the zoonotic hookworm Ancylostoma ceylanicum identify infection-specific gene families.</title>
        <authorList>
            <person name="Schwarz E.M."/>
            <person name="Hu Y."/>
            <person name="Antoshechkin I."/>
            <person name="Miller M.M."/>
            <person name="Sternberg P.W."/>
            <person name="Aroian R.V."/>
        </authorList>
    </citation>
    <scope>NUCLEOTIDE SEQUENCE</scope>
    <source>
        <strain evidence="3">HY135</strain>
    </source>
</reference>
<keyword evidence="3" id="KW-1185">Reference proteome</keyword>
<organism evidence="2 3">
    <name type="scientific">Ancylostoma ceylanicum</name>
    <dbReference type="NCBI Taxonomy" id="53326"/>
    <lineage>
        <taxon>Eukaryota</taxon>
        <taxon>Metazoa</taxon>
        <taxon>Ecdysozoa</taxon>
        <taxon>Nematoda</taxon>
        <taxon>Chromadorea</taxon>
        <taxon>Rhabditida</taxon>
        <taxon>Rhabditina</taxon>
        <taxon>Rhabditomorpha</taxon>
        <taxon>Strongyloidea</taxon>
        <taxon>Ancylostomatidae</taxon>
        <taxon>Ancylostomatinae</taxon>
        <taxon>Ancylostoma</taxon>
    </lineage>
</organism>